<sequence length="32" mass="3582">MCCGFVSYSRNCCFLLVNLQFLGLLSFLFVSG</sequence>
<proteinExistence type="predicted"/>
<reference evidence="2" key="2">
    <citation type="journal article" date="2015" name="Data Brief">
        <title>Shoot transcriptome of the giant reed, Arundo donax.</title>
        <authorList>
            <person name="Barrero R.A."/>
            <person name="Guerrero F.D."/>
            <person name="Moolhuijzen P."/>
            <person name="Goolsby J.A."/>
            <person name="Tidwell J."/>
            <person name="Bellgard S.E."/>
            <person name="Bellgard M.I."/>
        </authorList>
    </citation>
    <scope>NUCLEOTIDE SEQUENCE</scope>
    <source>
        <tissue evidence="2">Shoot tissue taken approximately 20 cm above the soil surface</tissue>
    </source>
</reference>
<dbReference type="EMBL" id="GBRH01264943">
    <property type="protein sequence ID" value="JAD32952.1"/>
    <property type="molecule type" value="Transcribed_RNA"/>
</dbReference>
<reference evidence="2" key="1">
    <citation type="submission" date="2014-09" db="EMBL/GenBank/DDBJ databases">
        <authorList>
            <person name="Magalhaes I.L.F."/>
            <person name="Oliveira U."/>
            <person name="Santos F.R."/>
            <person name="Vidigal T.H.D.A."/>
            <person name="Brescovit A.D."/>
            <person name="Santos A.J."/>
        </authorList>
    </citation>
    <scope>NUCLEOTIDE SEQUENCE</scope>
    <source>
        <tissue evidence="2">Shoot tissue taken approximately 20 cm above the soil surface</tissue>
    </source>
</reference>
<keyword evidence="1" id="KW-0812">Transmembrane</keyword>
<dbReference type="AlphaFoldDB" id="A0A0A8ZDK3"/>
<organism evidence="2">
    <name type="scientific">Arundo donax</name>
    <name type="common">Giant reed</name>
    <name type="synonym">Donax arundinaceus</name>
    <dbReference type="NCBI Taxonomy" id="35708"/>
    <lineage>
        <taxon>Eukaryota</taxon>
        <taxon>Viridiplantae</taxon>
        <taxon>Streptophyta</taxon>
        <taxon>Embryophyta</taxon>
        <taxon>Tracheophyta</taxon>
        <taxon>Spermatophyta</taxon>
        <taxon>Magnoliopsida</taxon>
        <taxon>Liliopsida</taxon>
        <taxon>Poales</taxon>
        <taxon>Poaceae</taxon>
        <taxon>PACMAD clade</taxon>
        <taxon>Arundinoideae</taxon>
        <taxon>Arundineae</taxon>
        <taxon>Arundo</taxon>
    </lineage>
</organism>
<protein>
    <submittedName>
        <fullName evidence="2">Uncharacterized protein</fullName>
    </submittedName>
</protein>
<feature type="transmembrane region" description="Helical" evidence="1">
    <location>
        <begin position="12"/>
        <end position="30"/>
    </location>
</feature>
<evidence type="ECO:0000256" key="1">
    <source>
        <dbReference type="SAM" id="Phobius"/>
    </source>
</evidence>
<keyword evidence="1" id="KW-0472">Membrane</keyword>
<name>A0A0A8ZDK3_ARUDO</name>
<accession>A0A0A8ZDK3</accession>
<evidence type="ECO:0000313" key="2">
    <source>
        <dbReference type="EMBL" id="JAD32952.1"/>
    </source>
</evidence>
<keyword evidence="1" id="KW-1133">Transmembrane helix</keyword>